<protein>
    <submittedName>
        <fullName evidence="4">Peptidoglycan/LPS O-acetylase OafA/YrhL</fullName>
    </submittedName>
</protein>
<evidence type="ECO:0000313" key="4">
    <source>
        <dbReference type="EMBL" id="MBB3044965.1"/>
    </source>
</evidence>
<dbReference type="InterPro" id="IPR002656">
    <property type="entry name" value="Acyl_transf_3_dom"/>
</dbReference>
<accession>A0A7W4W083</accession>
<feature type="transmembrane region" description="Helical" evidence="1">
    <location>
        <begin position="336"/>
        <end position="357"/>
    </location>
</feature>
<evidence type="ECO:0000259" key="2">
    <source>
        <dbReference type="Pfam" id="PF01757"/>
    </source>
</evidence>
<dbReference type="GO" id="GO:0016020">
    <property type="term" value="C:membrane"/>
    <property type="evidence" value="ECO:0007669"/>
    <property type="project" value="TreeGrafter"/>
</dbReference>
<name>A0A7W4W083_9ACTN</name>
<dbReference type="PANTHER" id="PTHR23028:SF53">
    <property type="entry name" value="ACYL_TRANSF_3 DOMAIN-CONTAINING PROTEIN"/>
    <property type="match status" value="1"/>
</dbReference>
<dbReference type="RefSeq" id="WP_183594962.1">
    <property type="nucleotide sequence ID" value="NZ_JACHWR010000004.1"/>
</dbReference>
<feature type="transmembrane region" description="Helical" evidence="1">
    <location>
        <begin position="248"/>
        <end position="267"/>
    </location>
</feature>
<dbReference type="PANTHER" id="PTHR23028">
    <property type="entry name" value="ACETYLTRANSFERASE"/>
    <property type="match status" value="1"/>
</dbReference>
<dbReference type="EMBL" id="JACHWR010000004">
    <property type="protein sequence ID" value="MBB3044965.1"/>
    <property type="molecule type" value="Genomic_DNA"/>
</dbReference>
<feature type="transmembrane region" description="Helical" evidence="1">
    <location>
        <begin position="95"/>
        <end position="114"/>
    </location>
</feature>
<dbReference type="InterPro" id="IPR043968">
    <property type="entry name" value="SGNH"/>
</dbReference>
<dbReference type="Pfam" id="PF19040">
    <property type="entry name" value="SGNH"/>
    <property type="match status" value="1"/>
</dbReference>
<feature type="transmembrane region" description="Helical" evidence="1">
    <location>
        <begin position="159"/>
        <end position="179"/>
    </location>
</feature>
<dbReference type="InterPro" id="IPR050879">
    <property type="entry name" value="Acyltransferase_3"/>
</dbReference>
<keyword evidence="1" id="KW-0812">Transmembrane</keyword>
<keyword evidence="1" id="KW-0472">Membrane</keyword>
<keyword evidence="5" id="KW-1185">Reference proteome</keyword>
<feature type="transmembrane region" description="Helical" evidence="1">
    <location>
        <begin position="369"/>
        <end position="394"/>
    </location>
</feature>
<feature type="domain" description="Acyltransferase 3" evidence="2">
    <location>
        <begin position="27"/>
        <end position="353"/>
    </location>
</feature>
<sequence>MSVTAAPAPAPAPAAPADSATGWGHYASLDGLRTVAVYLVLVFHCGVGAFAGGFVGVDLFFVLSGFLVSSILLRELRTTGTIRLGRFYSRRVRRLLPAAVVVVVATCATSVLVLSSVRRLPLVGDAQSALLYVANWRFISQSNDYFAGDVVGQSPFLHFWSLAIEEQFYVVFPLVLLLLARLDRSWRRATLVGVAVLFVASLTAQLVWAAIDANQAYYGTGARLYQLLAGVLAALLFRSRFRPRGRGIGLVAAVSLACLLLVASGLVDVTPSWRGILATAASVSLILGLMGADQGLVARVLARPTPAYLGRISYGTYLWHWPVIILFGELMDLDPLAMVAVAGVLATALAALSYAVLEMPIRRSRVLQPLAWPTAVAGVALSVLVALTVVPGLLHSDRRPALPAAGSAVTGSEANRDGPVPSVDWERYVEDRGTDDTTCTLRNADNCVIVDGDGPHVMLVGDSHARMIAPALAKLAREHGFKLSVSLQESCPWQLGVYNAFEDRATQQRCTDIRDETFNDVIPNTDVDLVILSQIPRDTEAWRTKLLSTDPKPGETLEQRLVRTIDDTLTRVHDAGARALVIDSMLTVPRDSAAPLDCLAGATELAQCRVPVPIESPPSDAFYRAAAATMPGVHTVNINPIMCPAAPVCDPMDGDIPVWKDRKHYTPRALDLHRDEIWKALLDSGAFEGFDLG</sequence>
<comment type="caution">
    <text evidence="4">The sequence shown here is derived from an EMBL/GenBank/DDBJ whole genome shotgun (WGS) entry which is preliminary data.</text>
</comment>
<organism evidence="4 5">
    <name type="scientific">Nocardioides soli</name>
    <dbReference type="NCBI Taxonomy" id="1036020"/>
    <lineage>
        <taxon>Bacteria</taxon>
        <taxon>Bacillati</taxon>
        <taxon>Actinomycetota</taxon>
        <taxon>Actinomycetes</taxon>
        <taxon>Propionibacteriales</taxon>
        <taxon>Nocardioidaceae</taxon>
        <taxon>Nocardioides</taxon>
    </lineage>
</organism>
<evidence type="ECO:0000313" key="5">
    <source>
        <dbReference type="Proteomes" id="UP000589626"/>
    </source>
</evidence>
<feature type="transmembrane region" description="Helical" evidence="1">
    <location>
        <begin position="312"/>
        <end position="330"/>
    </location>
</feature>
<feature type="domain" description="SGNH" evidence="3">
    <location>
        <begin position="441"/>
        <end position="677"/>
    </location>
</feature>
<dbReference type="AlphaFoldDB" id="A0A7W4W083"/>
<evidence type="ECO:0000256" key="1">
    <source>
        <dbReference type="SAM" id="Phobius"/>
    </source>
</evidence>
<dbReference type="Pfam" id="PF01757">
    <property type="entry name" value="Acyl_transf_3"/>
    <property type="match status" value="1"/>
</dbReference>
<dbReference type="GO" id="GO:0016747">
    <property type="term" value="F:acyltransferase activity, transferring groups other than amino-acyl groups"/>
    <property type="evidence" value="ECO:0007669"/>
    <property type="project" value="InterPro"/>
</dbReference>
<feature type="transmembrane region" description="Helical" evidence="1">
    <location>
        <begin position="273"/>
        <end position="292"/>
    </location>
</feature>
<feature type="transmembrane region" description="Helical" evidence="1">
    <location>
        <begin position="41"/>
        <end position="74"/>
    </location>
</feature>
<feature type="transmembrane region" description="Helical" evidence="1">
    <location>
        <begin position="217"/>
        <end position="236"/>
    </location>
</feature>
<evidence type="ECO:0000259" key="3">
    <source>
        <dbReference type="Pfam" id="PF19040"/>
    </source>
</evidence>
<feature type="transmembrane region" description="Helical" evidence="1">
    <location>
        <begin position="191"/>
        <end position="211"/>
    </location>
</feature>
<dbReference type="Proteomes" id="UP000589626">
    <property type="component" value="Unassembled WGS sequence"/>
</dbReference>
<keyword evidence="1" id="KW-1133">Transmembrane helix</keyword>
<dbReference type="GO" id="GO:0009103">
    <property type="term" value="P:lipopolysaccharide biosynthetic process"/>
    <property type="evidence" value="ECO:0007669"/>
    <property type="project" value="TreeGrafter"/>
</dbReference>
<reference evidence="4 5" key="1">
    <citation type="submission" date="2020-08" db="EMBL/GenBank/DDBJ databases">
        <title>Sequencing the genomes of 1000 actinobacteria strains.</title>
        <authorList>
            <person name="Klenk H.-P."/>
        </authorList>
    </citation>
    <scope>NUCLEOTIDE SEQUENCE [LARGE SCALE GENOMIC DNA]</scope>
    <source>
        <strain evidence="4 5">DSM 105498</strain>
    </source>
</reference>
<proteinExistence type="predicted"/>
<gene>
    <name evidence="4" type="ORF">FHU40_004818</name>
</gene>